<dbReference type="Proteomes" id="UP000477311">
    <property type="component" value="Unassembled WGS sequence"/>
</dbReference>
<name>A0A6M1RYF2_9BACT</name>
<protein>
    <submittedName>
        <fullName evidence="7">DUF4870 domain-containing protein</fullName>
    </submittedName>
</protein>
<dbReference type="EMBL" id="JAAKYA010000012">
    <property type="protein sequence ID" value="NGO38200.1"/>
    <property type="molecule type" value="Genomic_DNA"/>
</dbReference>
<comment type="subcellular location">
    <subcellularLocation>
        <location evidence="1">Membrane</location>
        <topology evidence="1">Multi-pass membrane protein</topology>
    </subcellularLocation>
</comment>
<accession>A0A6M1RYF2</accession>
<keyword evidence="8" id="KW-1185">Reference proteome</keyword>
<evidence type="ECO:0000256" key="5">
    <source>
        <dbReference type="SAM" id="MobiDB-lite"/>
    </source>
</evidence>
<evidence type="ECO:0000256" key="6">
    <source>
        <dbReference type="SAM" id="Phobius"/>
    </source>
</evidence>
<evidence type="ECO:0000313" key="8">
    <source>
        <dbReference type="Proteomes" id="UP000477311"/>
    </source>
</evidence>
<evidence type="ECO:0000256" key="2">
    <source>
        <dbReference type="ARBA" id="ARBA00022692"/>
    </source>
</evidence>
<comment type="caution">
    <text evidence="7">The sequence shown here is derived from an EMBL/GenBank/DDBJ whole genome shotgun (WGS) entry which is preliminary data.</text>
</comment>
<feature type="region of interest" description="Disordered" evidence="5">
    <location>
        <begin position="1"/>
        <end position="23"/>
    </location>
</feature>
<keyword evidence="4 6" id="KW-0472">Membrane</keyword>
<feature type="transmembrane region" description="Helical" evidence="6">
    <location>
        <begin position="29"/>
        <end position="51"/>
    </location>
</feature>
<sequence>MDPESLAPSGTPASAPPPAPDPREPQTRLWALILHLSLFAGYVVPLAGLLVPILIWQLKKASLPGLDAHGKAVANWILSALLYCAVAFVLLEDEMGLLLILVLGVCSVVFPIVGAIKAHAGQVWPYPLAIRFFC</sequence>
<evidence type="ECO:0000256" key="3">
    <source>
        <dbReference type="ARBA" id="ARBA00022989"/>
    </source>
</evidence>
<evidence type="ECO:0000256" key="4">
    <source>
        <dbReference type="ARBA" id="ARBA00023136"/>
    </source>
</evidence>
<feature type="compositionally biased region" description="Low complexity" evidence="5">
    <location>
        <begin position="1"/>
        <end position="13"/>
    </location>
</feature>
<evidence type="ECO:0000313" key="7">
    <source>
        <dbReference type="EMBL" id="NGO38200.1"/>
    </source>
</evidence>
<feature type="transmembrane region" description="Helical" evidence="6">
    <location>
        <begin position="72"/>
        <end position="91"/>
    </location>
</feature>
<keyword evidence="3 6" id="KW-1133">Transmembrane helix</keyword>
<dbReference type="AlphaFoldDB" id="A0A6M1RYF2"/>
<dbReference type="Pfam" id="PF09685">
    <property type="entry name" value="MamF_MmsF"/>
    <property type="match status" value="1"/>
</dbReference>
<evidence type="ECO:0000256" key="1">
    <source>
        <dbReference type="ARBA" id="ARBA00004141"/>
    </source>
</evidence>
<gene>
    <name evidence="7" type="ORF">G4L39_02155</name>
</gene>
<proteinExistence type="predicted"/>
<reference evidence="7 8" key="1">
    <citation type="submission" date="2020-02" db="EMBL/GenBank/DDBJ databases">
        <title>Draft genome sequence of Limisphaera ngatamarikiensis NGM72.4T, a thermophilic Verrucomicrobia grouped in subdivision 3.</title>
        <authorList>
            <person name="Carere C.R."/>
            <person name="Steen J."/>
            <person name="Hugenholtz P."/>
            <person name="Stott M.B."/>
        </authorList>
    </citation>
    <scope>NUCLEOTIDE SEQUENCE [LARGE SCALE GENOMIC DNA]</scope>
    <source>
        <strain evidence="7 8">NGM72.4</strain>
    </source>
</reference>
<dbReference type="InterPro" id="IPR019109">
    <property type="entry name" value="MamF_MmsF"/>
</dbReference>
<keyword evidence="2 6" id="KW-0812">Transmembrane</keyword>
<feature type="transmembrane region" description="Helical" evidence="6">
    <location>
        <begin position="97"/>
        <end position="116"/>
    </location>
</feature>
<organism evidence="7 8">
    <name type="scientific">Limisphaera ngatamarikiensis</name>
    <dbReference type="NCBI Taxonomy" id="1324935"/>
    <lineage>
        <taxon>Bacteria</taxon>
        <taxon>Pseudomonadati</taxon>
        <taxon>Verrucomicrobiota</taxon>
        <taxon>Verrucomicrobiia</taxon>
        <taxon>Limisphaerales</taxon>
        <taxon>Limisphaeraceae</taxon>
        <taxon>Limisphaera</taxon>
    </lineage>
</organism>